<dbReference type="SUPFAM" id="SSF48498">
    <property type="entry name" value="Tetracyclin repressor-like, C-terminal domain"/>
    <property type="match status" value="1"/>
</dbReference>
<dbReference type="Proteomes" id="UP000056419">
    <property type="component" value="Unassembled WGS sequence"/>
</dbReference>
<evidence type="ECO:0000313" key="6">
    <source>
        <dbReference type="EMBL" id="KWR57758.1"/>
    </source>
</evidence>
<dbReference type="AlphaFoldDB" id="A0A108TD32"/>
<evidence type="ECO:0000256" key="1">
    <source>
        <dbReference type="ARBA" id="ARBA00023015"/>
    </source>
</evidence>
<evidence type="ECO:0000259" key="5">
    <source>
        <dbReference type="PROSITE" id="PS50977"/>
    </source>
</evidence>
<keyword evidence="3" id="KW-0804">Transcription</keyword>
<accession>A0A108TD32</accession>
<evidence type="ECO:0000256" key="2">
    <source>
        <dbReference type="ARBA" id="ARBA00023125"/>
    </source>
</evidence>
<reference evidence="6 7" key="1">
    <citation type="journal article" date="2016" name="BMC Genomics">
        <title>Type VI secretion systems of human gut Bacteroidales segregate into three genetic architectures, two of which are contained on mobile genetic elements.</title>
        <authorList>
            <person name="Coyne M.J."/>
            <person name="Roelofs K.G."/>
            <person name="Comstock L.E."/>
        </authorList>
    </citation>
    <scope>NUCLEOTIDE SEQUENCE [LARGE SCALE GENOMIC DNA]</scope>
    <source>
        <strain evidence="6 7">CL09T03C01</strain>
    </source>
</reference>
<keyword evidence="2 4" id="KW-0238">DNA-binding</keyword>
<evidence type="ECO:0000256" key="4">
    <source>
        <dbReference type="PROSITE-ProRule" id="PRU00335"/>
    </source>
</evidence>
<dbReference type="GO" id="GO:0003677">
    <property type="term" value="F:DNA binding"/>
    <property type="evidence" value="ECO:0007669"/>
    <property type="project" value="UniProtKB-UniRule"/>
</dbReference>
<dbReference type="InterPro" id="IPR001647">
    <property type="entry name" value="HTH_TetR"/>
</dbReference>
<keyword evidence="7" id="KW-1185">Reference proteome</keyword>
<dbReference type="RefSeq" id="WP_016662386.1">
    <property type="nucleotide sequence ID" value="NZ_LRGC01000001.1"/>
</dbReference>
<dbReference type="PATRIC" id="fig|46506.5.peg.318"/>
<sequence length="203" mass="23440">MITNREEVIDKAFKVFLRMNYEKASISTLAKACGVVKTGVVYYFPHKLDLFMAVADKYVIQMQTPANKFAGPTETLAEFIEQYVAGVSAVMNHIIKQVQCCADDNECCPNFYYFHFLSQVRMYYPGAREKMEEIFRKEHELWKAVIQKAKESGEIKQDTDVKKTASLFRQIFLGMSYEQSFLNGLDVDELKEKLDCLYSLLKA</sequence>
<dbReference type="Gene3D" id="1.10.357.10">
    <property type="entry name" value="Tetracycline Repressor, domain 2"/>
    <property type="match status" value="1"/>
</dbReference>
<evidence type="ECO:0000313" key="7">
    <source>
        <dbReference type="Proteomes" id="UP000056419"/>
    </source>
</evidence>
<dbReference type="SUPFAM" id="SSF46689">
    <property type="entry name" value="Homeodomain-like"/>
    <property type="match status" value="1"/>
</dbReference>
<dbReference type="STRING" id="46506.AA415_00300"/>
<feature type="DNA-binding region" description="H-T-H motif" evidence="4">
    <location>
        <begin position="25"/>
        <end position="44"/>
    </location>
</feature>
<comment type="caution">
    <text evidence="6">The sequence shown here is derived from an EMBL/GenBank/DDBJ whole genome shotgun (WGS) entry which is preliminary data.</text>
</comment>
<protein>
    <submittedName>
        <fullName evidence="6">Fatty acid metabolism regulator protein</fullName>
    </submittedName>
</protein>
<gene>
    <name evidence="6" type="primary">fadR</name>
    <name evidence="6" type="ORF">AA415_00300</name>
</gene>
<dbReference type="InterPro" id="IPR036271">
    <property type="entry name" value="Tet_transcr_reg_TetR-rel_C_sf"/>
</dbReference>
<dbReference type="Gene3D" id="1.10.10.60">
    <property type="entry name" value="Homeodomain-like"/>
    <property type="match status" value="1"/>
</dbReference>
<dbReference type="PANTHER" id="PTHR47506">
    <property type="entry name" value="TRANSCRIPTIONAL REGULATORY PROTEIN"/>
    <property type="match status" value="1"/>
</dbReference>
<dbReference type="PROSITE" id="PS50977">
    <property type="entry name" value="HTH_TETR_2"/>
    <property type="match status" value="1"/>
</dbReference>
<evidence type="ECO:0000256" key="3">
    <source>
        <dbReference type="ARBA" id="ARBA00023163"/>
    </source>
</evidence>
<name>A0A108TD32_BACSE</name>
<keyword evidence="1" id="KW-0805">Transcription regulation</keyword>
<dbReference type="Pfam" id="PF00440">
    <property type="entry name" value="TetR_N"/>
    <property type="match status" value="1"/>
</dbReference>
<dbReference type="PANTHER" id="PTHR47506:SF1">
    <property type="entry name" value="HTH-TYPE TRANSCRIPTIONAL REGULATOR YJDC"/>
    <property type="match status" value="1"/>
</dbReference>
<feature type="domain" description="HTH tetR-type" evidence="5">
    <location>
        <begin position="2"/>
        <end position="62"/>
    </location>
</feature>
<dbReference type="InterPro" id="IPR009057">
    <property type="entry name" value="Homeodomain-like_sf"/>
</dbReference>
<dbReference type="EMBL" id="LRGC01000001">
    <property type="protein sequence ID" value="KWR57758.1"/>
    <property type="molecule type" value="Genomic_DNA"/>
</dbReference>
<organism evidence="6 7">
    <name type="scientific">Bacteroides stercoris</name>
    <dbReference type="NCBI Taxonomy" id="46506"/>
    <lineage>
        <taxon>Bacteria</taxon>
        <taxon>Pseudomonadati</taxon>
        <taxon>Bacteroidota</taxon>
        <taxon>Bacteroidia</taxon>
        <taxon>Bacteroidales</taxon>
        <taxon>Bacteroidaceae</taxon>
        <taxon>Bacteroides</taxon>
    </lineage>
</organism>
<proteinExistence type="predicted"/>